<keyword evidence="2 4" id="KW-0378">Hydrolase</keyword>
<proteinExistence type="inferred from homology"/>
<dbReference type="Gene3D" id="3.20.20.300">
    <property type="entry name" value="Glycoside hydrolase, family 3, N-terminal domain"/>
    <property type="match status" value="1"/>
</dbReference>
<dbReference type="RefSeq" id="WP_186854579.1">
    <property type="nucleotide sequence ID" value="NZ_JACOPG010000004.1"/>
</dbReference>
<reference evidence="8 9" key="1">
    <citation type="submission" date="2020-08" db="EMBL/GenBank/DDBJ databases">
        <title>Genome public.</title>
        <authorList>
            <person name="Liu C."/>
            <person name="Sun Q."/>
        </authorList>
    </citation>
    <scope>NUCLEOTIDE SEQUENCE [LARGE SCALE GENOMIC DNA]</scope>
    <source>
        <strain evidence="8 9">NSJ-9</strain>
    </source>
</reference>
<dbReference type="GO" id="GO:0016787">
    <property type="term" value="F:hydrolase activity"/>
    <property type="evidence" value="ECO:0007669"/>
    <property type="project" value="UniProtKB-KW"/>
</dbReference>
<evidence type="ECO:0000313" key="8">
    <source>
        <dbReference type="EMBL" id="MBC5686948.1"/>
    </source>
</evidence>
<comment type="similarity">
    <text evidence="1 4">Belongs to the glycosyl hydrolase 3 family.</text>
</comment>
<keyword evidence="4" id="KW-0326">Glycosidase</keyword>
<dbReference type="PRINTS" id="PR00133">
    <property type="entry name" value="GLHYDRLASE3"/>
</dbReference>
<feature type="domain" description="Fibronectin type III-like" evidence="7">
    <location>
        <begin position="389"/>
        <end position="467"/>
    </location>
</feature>
<dbReference type="InterPro" id="IPR036881">
    <property type="entry name" value="Glyco_hydro_3_C_sf"/>
</dbReference>
<dbReference type="InterPro" id="IPR001764">
    <property type="entry name" value="Glyco_hydro_3_N"/>
</dbReference>
<evidence type="ECO:0000256" key="1">
    <source>
        <dbReference type="ARBA" id="ARBA00005336"/>
    </source>
</evidence>
<evidence type="ECO:0000256" key="6">
    <source>
        <dbReference type="SAM" id="Phobius"/>
    </source>
</evidence>
<dbReference type="InterPro" id="IPR002772">
    <property type="entry name" value="Glyco_hydro_3_C"/>
</dbReference>
<dbReference type="InterPro" id="IPR017853">
    <property type="entry name" value="GH"/>
</dbReference>
<dbReference type="PANTHER" id="PTHR42715:SF10">
    <property type="entry name" value="BETA-GLUCOSIDASE"/>
    <property type="match status" value="1"/>
</dbReference>
<accession>A0ABR7GI32</accession>
<dbReference type="InterPro" id="IPR013783">
    <property type="entry name" value="Ig-like_fold"/>
</dbReference>
<dbReference type="SMART" id="SM01217">
    <property type="entry name" value="Fn3_like"/>
    <property type="match status" value="1"/>
</dbReference>
<feature type="transmembrane region" description="Helical" evidence="6">
    <location>
        <begin position="12"/>
        <end position="32"/>
    </location>
</feature>
<name>A0ABR7GI32_9FIRM</name>
<feature type="transmembrane region" description="Helical" evidence="6">
    <location>
        <begin position="958"/>
        <end position="977"/>
    </location>
</feature>
<dbReference type="PROSITE" id="PS00775">
    <property type="entry name" value="GLYCOSYL_HYDROL_F3"/>
    <property type="match status" value="1"/>
</dbReference>
<evidence type="ECO:0000256" key="5">
    <source>
        <dbReference type="SAM" id="MobiDB-lite"/>
    </source>
</evidence>
<organism evidence="8 9">
    <name type="scientific">Roseburia lenta</name>
    <dbReference type="NCBI Taxonomy" id="2763061"/>
    <lineage>
        <taxon>Bacteria</taxon>
        <taxon>Bacillati</taxon>
        <taxon>Bacillota</taxon>
        <taxon>Clostridia</taxon>
        <taxon>Lachnospirales</taxon>
        <taxon>Lachnospiraceae</taxon>
        <taxon>Roseburia</taxon>
    </lineage>
</organism>
<dbReference type="InterPro" id="IPR050288">
    <property type="entry name" value="Cellulose_deg_GH3"/>
</dbReference>
<keyword evidence="6" id="KW-1133">Transmembrane helix</keyword>
<feature type="compositionally biased region" description="Basic and acidic residues" evidence="5">
    <location>
        <begin position="586"/>
        <end position="595"/>
    </location>
</feature>
<evidence type="ECO:0000256" key="4">
    <source>
        <dbReference type="RuleBase" id="RU361161"/>
    </source>
</evidence>
<dbReference type="EMBL" id="JACOPG010000004">
    <property type="protein sequence ID" value="MBC5686948.1"/>
    <property type="molecule type" value="Genomic_DNA"/>
</dbReference>
<dbReference type="InterPro" id="IPR019800">
    <property type="entry name" value="Glyco_hydro_3_AS"/>
</dbReference>
<dbReference type="Pfam" id="PF01915">
    <property type="entry name" value="Glyco_hydro_3_C"/>
    <property type="match status" value="1"/>
</dbReference>
<keyword evidence="3" id="KW-0119">Carbohydrate metabolism</keyword>
<dbReference type="Gene3D" id="3.40.50.1700">
    <property type="entry name" value="Glycoside hydrolase family 3 C-terminal domain"/>
    <property type="match status" value="1"/>
</dbReference>
<feature type="transmembrane region" description="Helical" evidence="6">
    <location>
        <begin position="912"/>
        <end position="937"/>
    </location>
</feature>
<dbReference type="Pfam" id="PF14310">
    <property type="entry name" value="Fn3-like"/>
    <property type="match status" value="1"/>
</dbReference>
<feature type="region of interest" description="Disordered" evidence="5">
    <location>
        <begin position="574"/>
        <end position="595"/>
    </location>
</feature>
<dbReference type="SUPFAM" id="SSF52279">
    <property type="entry name" value="Beta-D-glucan exohydrolase, C-terminal domain"/>
    <property type="match status" value="1"/>
</dbReference>
<keyword evidence="6" id="KW-0472">Membrane</keyword>
<keyword evidence="6" id="KW-0812">Transmembrane</keyword>
<dbReference type="PANTHER" id="PTHR42715">
    <property type="entry name" value="BETA-GLUCOSIDASE"/>
    <property type="match status" value="1"/>
</dbReference>
<gene>
    <name evidence="8" type="ORF">H8R94_10085</name>
</gene>
<comment type="caution">
    <text evidence="8">The sequence shown here is derived from an EMBL/GenBank/DDBJ whole genome shotgun (WGS) entry which is preliminary data.</text>
</comment>
<evidence type="ECO:0000313" key="9">
    <source>
        <dbReference type="Proteomes" id="UP000643810"/>
    </source>
</evidence>
<dbReference type="Gene3D" id="2.60.40.10">
    <property type="entry name" value="Immunoglobulins"/>
    <property type="match status" value="1"/>
</dbReference>
<protein>
    <submittedName>
        <fullName evidence="8">Glycoside hydrolase family 3 C-terminal domain-containing protein</fullName>
    </submittedName>
</protein>
<sequence>MKTKPFSKTKSIVTYVVCGVLIVALAIGNYYASLYKDLITVYTSGSDVVTTDESAKVCQTIEEEGMVLLKNEDGLPLKEGAKVSLLGQDSVDFVYGGSGSGSVDTSLALNLKEAMEASGFDVNETLWDFYDSGAGKDYRKSVPDETGAGEFAVNEVPASVYTDDVKDSFKDYNDAAIVCIGRSGGESADIPTEPLANGYKYLELDQDERDMLTMACQNFDNVVVLVNANNAMELGFLNDEAYKNVKACVWVGGVGQEGIKAVAEALAGKTNFSGHLADTYAYDSLSAPSAENIGDFTITNSDVTNGNKYTVYSEGIYVGYRYYETRYEDAVMGSGNAGDYDYTSTVQFPFGYGLSYTDFKWSDYSVEDKGDTYEVSVTVKNTGDVAGKDVVEVYMQSPYTDYDKENGIEKSAVELIGFTKTDSIEPGKDQTVTVSVDKEVMKAYDAANAKTYVVDAGDYYFTAASDAHEALNNILAAKGYTTENGMDADGNADMTYKTTVDTLDTTTYAKSTETGNDITNQFADVDIRYYDDSFAYLTRSDWSGSFPSTYADGNMTASDALLSDLQWDRSDDVVNDGSAMPEFEQDSEKKVSDAKDASYDDEIWSELVSELSADRAMQLVRQGGYATIQADDIGLPATTDKDGTSGISGTLVGGQSAMAYPVEAVMACTWNTDLLYEMGLSLGEDSINTGVAGWYAPGVDIHRSPYSGRNFEYFSEDGFLSGQLAGNEVKGAREKGVITYMKHFALNDQETNRYGGAMFANEQAIREIYLKGFEYTVTIGNTNAAMAGMNRIGARWVGAHKGLMTNVLRGEWGFEGMVITDQASVPAMFYQDIVSGLAAGTDLWLNTNKSYWALDSYAEEDGSTTDWTSNATVMNNVARAAKNVIYAVGTSNAMDSVSDDGTVASQKAPWEIALIILDIIVFGICGLLIILTSIRWAKYAKSLPKQEEEGDDIVKKNKVVVLVVVAVLLGLLVGGFGTRLIGGTKGSGNAGNSAASDAGAAKGSVYIFGEDKENSYGGTDYDEYQLTLKEDGTYEMVMTEATFAYDMLLGHTSVTTYGTYEKGDSSDGATACKLSEATRIVYNSYSDVGGYNLSYDTDSIDEYPIELPGGIMTEKEDFFAQYGAERTAYLDDANPSQMSFEE</sequence>
<dbReference type="InterPro" id="IPR036962">
    <property type="entry name" value="Glyco_hydro_3_N_sf"/>
</dbReference>
<dbReference type="Pfam" id="PF00933">
    <property type="entry name" value="Glyco_hydro_3"/>
    <property type="match status" value="1"/>
</dbReference>
<keyword evidence="9" id="KW-1185">Reference proteome</keyword>
<evidence type="ECO:0000259" key="7">
    <source>
        <dbReference type="SMART" id="SM01217"/>
    </source>
</evidence>
<evidence type="ECO:0000256" key="2">
    <source>
        <dbReference type="ARBA" id="ARBA00022801"/>
    </source>
</evidence>
<dbReference type="Proteomes" id="UP000643810">
    <property type="component" value="Unassembled WGS sequence"/>
</dbReference>
<dbReference type="SUPFAM" id="SSF51445">
    <property type="entry name" value="(Trans)glycosidases"/>
    <property type="match status" value="1"/>
</dbReference>
<dbReference type="InterPro" id="IPR026891">
    <property type="entry name" value="Fn3-like"/>
</dbReference>
<evidence type="ECO:0000256" key="3">
    <source>
        <dbReference type="ARBA" id="ARBA00023277"/>
    </source>
</evidence>